<evidence type="ECO:0000256" key="7">
    <source>
        <dbReference type="ARBA" id="ARBA00046440"/>
    </source>
</evidence>
<accession>A0A8B8TZS8</accession>
<dbReference type="Gene3D" id="1.10.1620.10">
    <property type="entry name" value="Ribosomal protein L39e"/>
    <property type="match status" value="1"/>
</dbReference>
<reference evidence="9" key="1">
    <citation type="submission" date="2025-08" db="UniProtKB">
        <authorList>
            <consortium name="RefSeq"/>
        </authorList>
    </citation>
    <scope>IDENTIFICATION</scope>
    <source>
        <tissue evidence="9">Ear skin</tissue>
    </source>
</reference>
<dbReference type="PANTHER" id="PTHR19970:SF0">
    <property type="entry name" value="LARGE RIBOSOMAL SUBUNIT PROTEIN EL39"/>
    <property type="match status" value="1"/>
</dbReference>
<keyword evidence="8" id="KW-1185">Reference proteome</keyword>
<dbReference type="Pfam" id="PF00832">
    <property type="entry name" value="Ribosomal_L39"/>
    <property type="match status" value="1"/>
</dbReference>
<dbReference type="InterPro" id="IPR000077">
    <property type="entry name" value="Ribosomal_eL39"/>
</dbReference>
<dbReference type="AlphaFoldDB" id="A0A8B8TZS8"/>
<evidence type="ECO:0000256" key="3">
    <source>
        <dbReference type="ARBA" id="ARBA00023274"/>
    </source>
</evidence>
<evidence type="ECO:0000256" key="2">
    <source>
        <dbReference type="ARBA" id="ARBA00022980"/>
    </source>
</evidence>
<sequence length="51" mass="6175">MSSHKTFRIKGFLAKKQKQNHPIPQRIQMKTGNKIKYNSKRRHWRRTTLGL</sequence>
<comment type="similarity">
    <text evidence="1">Belongs to the eukaryotic ribosomal protein eL39 family.</text>
</comment>
<dbReference type="PANTHER" id="PTHR19970">
    <property type="entry name" value="RIBOSOMAL PROTEIN L39E"/>
    <property type="match status" value="1"/>
</dbReference>
<evidence type="ECO:0000313" key="8">
    <source>
        <dbReference type="Proteomes" id="UP000694856"/>
    </source>
</evidence>
<dbReference type="PROSITE" id="PS00051">
    <property type="entry name" value="RIBOSOMAL_L39E"/>
    <property type="match status" value="1"/>
</dbReference>
<dbReference type="GO" id="GO:0022625">
    <property type="term" value="C:cytosolic large ribosomal subunit"/>
    <property type="evidence" value="ECO:0007669"/>
    <property type="project" value="TreeGrafter"/>
</dbReference>
<dbReference type="RefSeq" id="XP_032347453.1">
    <property type="nucleotide sequence ID" value="XM_032491562.1"/>
</dbReference>
<dbReference type="KEGG" id="cfr:102507249"/>
<evidence type="ECO:0000256" key="6">
    <source>
        <dbReference type="ARBA" id="ARBA00046244"/>
    </source>
</evidence>
<name>A0A8B8TZS8_CAMFR</name>
<evidence type="ECO:0000256" key="4">
    <source>
        <dbReference type="ARBA" id="ARBA00035234"/>
    </source>
</evidence>
<comment type="subunit">
    <text evidence="7">Component of the large ribosomal subunit. Interacts with IMPACT.</text>
</comment>
<gene>
    <name evidence="9" type="primary">LOC102507249</name>
</gene>
<dbReference type="Proteomes" id="UP000694856">
    <property type="component" value="Chromosome 11"/>
</dbReference>
<evidence type="ECO:0000313" key="9">
    <source>
        <dbReference type="RefSeq" id="XP_032347453.1"/>
    </source>
</evidence>
<dbReference type="InterPro" id="IPR020083">
    <property type="entry name" value="Ribosomal_eL39_CS"/>
</dbReference>
<proteinExistence type="inferred from homology"/>
<dbReference type="InterPro" id="IPR023626">
    <property type="entry name" value="Ribosomal_eL39_dom_sf"/>
</dbReference>
<protein>
    <recommendedName>
        <fullName evidence="4">Large ribosomal subunit protein eL39</fullName>
    </recommendedName>
    <alternativeName>
        <fullName evidence="5">60S ribosomal protein L39</fullName>
    </alternativeName>
</protein>
<dbReference type="GeneID" id="102507249"/>
<dbReference type="GO" id="GO:0006412">
    <property type="term" value="P:translation"/>
    <property type="evidence" value="ECO:0007669"/>
    <property type="project" value="InterPro"/>
</dbReference>
<comment type="function">
    <text evidence="6">RNA-binding component of the large ribosomal subunit. The ribosome is a large ribonucleoprotein complex responsible for the synthesis of proteins in the cell.</text>
</comment>
<dbReference type="FunFam" id="1.10.1620.10:FF:000001">
    <property type="entry name" value="60S ribosomal protein-like L39"/>
    <property type="match status" value="1"/>
</dbReference>
<organism evidence="8 9">
    <name type="scientific">Camelus ferus</name>
    <name type="common">Wild bactrian camel</name>
    <name type="synonym">Camelus bactrianus ferus</name>
    <dbReference type="NCBI Taxonomy" id="419612"/>
    <lineage>
        <taxon>Eukaryota</taxon>
        <taxon>Metazoa</taxon>
        <taxon>Chordata</taxon>
        <taxon>Craniata</taxon>
        <taxon>Vertebrata</taxon>
        <taxon>Euteleostomi</taxon>
        <taxon>Mammalia</taxon>
        <taxon>Eutheria</taxon>
        <taxon>Laurasiatheria</taxon>
        <taxon>Artiodactyla</taxon>
        <taxon>Tylopoda</taxon>
        <taxon>Camelidae</taxon>
        <taxon>Camelus</taxon>
    </lineage>
</organism>
<keyword evidence="3" id="KW-0687">Ribonucleoprotein</keyword>
<evidence type="ECO:0000256" key="5">
    <source>
        <dbReference type="ARBA" id="ARBA00035339"/>
    </source>
</evidence>
<dbReference type="GO" id="GO:0003735">
    <property type="term" value="F:structural constituent of ribosome"/>
    <property type="evidence" value="ECO:0007669"/>
    <property type="project" value="InterPro"/>
</dbReference>
<keyword evidence="2" id="KW-0689">Ribosomal protein</keyword>
<dbReference type="SUPFAM" id="SSF48662">
    <property type="entry name" value="Ribosomal protein L39e"/>
    <property type="match status" value="1"/>
</dbReference>
<evidence type="ECO:0000256" key="1">
    <source>
        <dbReference type="ARBA" id="ARBA00009339"/>
    </source>
</evidence>